<evidence type="ECO:0000313" key="2">
    <source>
        <dbReference type="Proteomes" id="UP000179934"/>
    </source>
</evidence>
<reference evidence="1 2" key="1">
    <citation type="submission" date="2016-09" db="EMBL/GenBank/DDBJ databases">
        <title>Draft Genome Sequence of Aeromonas sobria Strain 08005, Isolated from Sick Rana catesbeiana.</title>
        <authorList>
            <person name="Yang Q."/>
        </authorList>
    </citation>
    <scope>NUCLEOTIDE SEQUENCE [LARGE SCALE GENOMIC DNA]</scope>
    <source>
        <strain evidence="1 2">08005</strain>
    </source>
</reference>
<accession>A0A1S2D2D1</accession>
<sequence length="144" mass="15949">MGMLLNRLVKRDSTRPTSSSDHANLPTLLFINNLTKQRDCSSPALSNILLKLIACTIKGCWVSSFHCNSRNMLRHLASFTELAGISYFCCTDIQAYQSLLESPRDCLALAARPQLLGYAFQMKGGSPRGNTQDLSNITDLLPLR</sequence>
<name>A0A1S2D2D1_AERSO</name>
<proteinExistence type="predicted"/>
<protein>
    <submittedName>
        <fullName evidence="1">Uncharacterized protein</fullName>
    </submittedName>
</protein>
<dbReference type="STRING" id="646.BJD16_08970"/>
<organism evidence="1 2">
    <name type="scientific">Aeromonas sobria</name>
    <dbReference type="NCBI Taxonomy" id="646"/>
    <lineage>
        <taxon>Bacteria</taxon>
        <taxon>Pseudomonadati</taxon>
        <taxon>Pseudomonadota</taxon>
        <taxon>Gammaproteobacteria</taxon>
        <taxon>Aeromonadales</taxon>
        <taxon>Aeromonadaceae</taxon>
        <taxon>Aeromonas</taxon>
    </lineage>
</organism>
<comment type="caution">
    <text evidence="1">The sequence shown here is derived from an EMBL/GenBank/DDBJ whole genome shotgun (WGS) entry which is preliminary data.</text>
</comment>
<evidence type="ECO:0000313" key="1">
    <source>
        <dbReference type="EMBL" id="OHY95104.1"/>
    </source>
</evidence>
<dbReference type="AlphaFoldDB" id="A0A1S2D2D1"/>
<dbReference type="EMBL" id="MKFU01000004">
    <property type="protein sequence ID" value="OHY95104.1"/>
    <property type="molecule type" value="Genomic_DNA"/>
</dbReference>
<gene>
    <name evidence="1" type="ORF">BJD16_08970</name>
</gene>
<dbReference type="Proteomes" id="UP000179934">
    <property type="component" value="Unassembled WGS sequence"/>
</dbReference>